<comment type="caution">
    <text evidence="2">The sequence shown here is derived from an EMBL/GenBank/DDBJ whole genome shotgun (WGS) entry which is preliminary data.</text>
</comment>
<dbReference type="Proteomes" id="UP000253032">
    <property type="component" value="Unassembled WGS sequence"/>
</dbReference>
<evidence type="ECO:0000313" key="3">
    <source>
        <dbReference type="Proteomes" id="UP000253032"/>
    </source>
</evidence>
<evidence type="ECO:0000256" key="1">
    <source>
        <dbReference type="SAM" id="Phobius"/>
    </source>
</evidence>
<organism evidence="2 3">
    <name type="scientific">SAR86 cluster bacterium</name>
    <dbReference type="NCBI Taxonomy" id="2030880"/>
    <lineage>
        <taxon>Bacteria</taxon>
        <taxon>Pseudomonadati</taxon>
        <taxon>Pseudomonadota</taxon>
        <taxon>Gammaproteobacteria</taxon>
        <taxon>SAR86 cluster</taxon>
    </lineage>
</organism>
<feature type="transmembrane region" description="Helical" evidence="1">
    <location>
        <begin position="20"/>
        <end position="37"/>
    </location>
</feature>
<keyword evidence="1" id="KW-0812">Transmembrane</keyword>
<evidence type="ECO:0000313" key="2">
    <source>
        <dbReference type="EMBL" id="RCL39689.1"/>
    </source>
</evidence>
<protein>
    <submittedName>
        <fullName evidence="2">Uncharacterized protein</fullName>
    </submittedName>
</protein>
<dbReference type="EMBL" id="QOPC01000001">
    <property type="protein sequence ID" value="RCL39689.1"/>
    <property type="molecule type" value="Genomic_DNA"/>
</dbReference>
<feature type="transmembrane region" description="Helical" evidence="1">
    <location>
        <begin position="110"/>
        <end position="129"/>
    </location>
</feature>
<feature type="transmembrane region" description="Helical" evidence="1">
    <location>
        <begin position="44"/>
        <end position="65"/>
    </location>
</feature>
<sequence length="134" mass="14392">MELELWNLFQSARGPNATLILAVVIGIWITARFASVARENNAPILMKAIISVFALAMAAFNWFVFTLSMNNLIITANVMQGLKESGETVSPVAEAFIAQNAGELATTPNMVGIAIVVSALLIAILPMWLKGDES</sequence>
<proteinExistence type="predicted"/>
<dbReference type="AlphaFoldDB" id="A0A368BQT6"/>
<keyword evidence="1" id="KW-1133">Transmembrane helix</keyword>
<name>A0A368BQT6_9GAMM</name>
<reference evidence="2 3" key="1">
    <citation type="journal article" date="2018" name="Microbiome">
        <title>Fine metagenomic profile of the Mediterranean stratified and mixed water columns revealed by assembly and recruitment.</title>
        <authorList>
            <person name="Haro-Moreno J.M."/>
            <person name="Lopez-Perez M."/>
            <person name="De La Torre J.R."/>
            <person name="Picazo A."/>
            <person name="Camacho A."/>
            <person name="Rodriguez-Valera F."/>
        </authorList>
    </citation>
    <scope>NUCLEOTIDE SEQUENCE [LARGE SCALE GENOMIC DNA]</scope>
    <source>
        <strain evidence="2">MED-G84</strain>
    </source>
</reference>
<keyword evidence="1" id="KW-0472">Membrane</keyword>
<accession>A0A368BQT6</accession>
<gene>
    <name evidence="2" type="ORF">DBW98_00360</name>
</gene>